<dbReference type="GO" id="GO:0034657">
    <property type="term" value="C:GID complex"/>
    <property type="evidence" value="ECO:0007669"/>
    <property type="project" value="TreeGrafter"/>
</dbReference>
<dbReference type="PROSITE" id="PS50897">
    <property type="entry name" value="CTLH"/>
    <property type="match status" value="1"/>
</dbReference>
<dbReference type="RefSeq" id="XP_003745506.1">
    <property type="nucleotide sequence ID" value="XM_003745458.2"/>
</dbReference>
<dbReference type="InterPro" id="IPR006594">
    <property type="entry name" value="LisH"/>
</dbReference>
<feature type="compositionally biased region" description="Acidic residues" evidence="6">
    <location>
        <begin position="580"/>
        <end position="597"/>
    </location>
</feature>
<evidence type="ECO:0000313" key="8">
    <source>
        <dbReference type="Proteomes" id="UP000694867"/>
    </source>
</evidence>
<protein>
    <submittedName>
        <fullName evidence="9">WD repeat-containing protein 26</fullName>
    </submittedName>
</protein>
<dbReference type="SMART" id="SM00320">
    <property type="entry name" value="WD40"/>
    <property type="match status" value="5"/>
</dbReference>
<dbReference type="Proteomes" id="UP000694867">
    <property type="component" value="Unplaced"/>
</dbReference>
<feature type="repeat" description="WD" evidence="5">
    <location>
        <begin position="252"/>
        <end position="293"/>
    </location>
</feature>
<dbReference type="InterPro" id="IPR019775">
    <property type="entry name" value="WD40_repeat_CS"/>
</dbReference>
<dbReference type="SUPFAM" id="SSF50978">
    <property type="entry name" value="WD40 repeat-like"/>
    <property type="match status" value="1"/>
</dbReference>
<dbReference type="PROSITE" id="PS50082">
    <property type="entry name" value="WD_REPEATS_2"/>
    <property type="match status" value="3"/>
</dbReference>
<dbReference type="PROSITE" id="PS50896">
    <property type="entry name" value="LISH"/>
    <property type="match status" value="1"/>
</dbReference>
<dbReference type="InterPro" id="IPR024964">
    <property type="entry name" value="CTLH/CRA"/>
</dbReference>
<dbReference type="Pfam" id="PF10607">
    <property type="entry name" value="CTLH"/>
    <property type="match status" value="1"/>
</dbReference>
<feature type="region of interest" description="Disordered" evidence="6">
    <location>
        <begin position="1"/>
        <end position="30"/>
    </location>
</feature>
<dbReference type="InterPro" id="IPR001680">
    <property type="entry name" value="WD40_rpt"/>
</dbReference>
<dbReference type="FunFam" id="2.130.10.10:FF:000087">
    <property type="entry name" value="WD repeat-containing protein 26 homolog"/>
    <property type="match status" value="1"/>
</dbReference>
<dbReference type="PROSITE" id="PS00678">
    <property type="entry name" value="WD_REPEATS_1"/>
    <property type="match status" value="1"/>
</dbReference>
<proteinExistence type="predicted"/>
<reference evidence="9" key="1">
    <citation type="submission" date="2025-08" db="UniProtKB">
        <authorList>
            <consortium name="RefSeq"/>
        </authorList>
    </citation>
    <scope>IDENTIFICATION</scope>
</reference>
<dbReference type="InterPro" id="IPR051350">
    <property type="entry name" value="WD_repeat-ST_regulator"/>
</dbReference>
<dbReference type="KEGG" id="goe:100907429"/>
<keyword evidence="2" id="KW-0963">Cytoplasm</keyword>
<dbReference type="GO" id="GO:0043161">
    <property type="term" value="P:proteasome-mediated ubiquitin-dependent protein catabolic process"/>
    <property type="evidence" value="ECO:0007669"/>
    <property type="project" value="TreeGrafter"/>
</dbReference>
<dbReference type="SMART" id="SM00668">
    <property type="entry name" value="CTLH"/>
    <property type="match status" value="1"/>
</dbReference>
<dbReference type="PROSITE" id="PS50294">
    <property type="entry name" value="WD_REPEATS_REGION"/>
    <property type="match status" value="3"/>
</dbReference>
<dbReference type="PANTHER" id="PTHR22838">
    <property type="entry name" value="WD REPEAT PROTEIN 26-RELATED"/>
    <property type="match status" value="1"/>
</dbReference>
<evidence type="ECO:0000256" key="5">
    <source>
        <dbReference type="PROSITE-ProRule" id="PRU00221"/>
    </source>
</evidence>
<feature type="compositionally biased region" description="Basic and acidic residues" evidence="6">
    <location>
        <begin position="556"/>
        <end position="572"/>
    </location>
</feature>
<feature type="compositionally biased region" description="Basic and acidic residues" evidence="6">
    <location>
        <begin position="598"/>
        <end position="614"/>
    </location>
</feature>
<dbReference type="InterPro" id="IPR006595">
    <property type="entry name" value="CTLH_C"/>
</dbReference>
<dbReference type="Gene3D" id="2.130.10.10">
    <property type="entry name" value="YVTN repeat-like/Quinoprotein amine dehydrogenase"/>
    <property type="match status" value="1"/>
</dbReference>
<evidence type="ECO:0000313" key="9">
    <source>
        <dbReference type="RefSeq" id="XP_003745506.1"/>
    </source>
</evidence>
<feature type="repeat" description="WD" evidence="5">
    <location>
        <begin position="298"/>
        <end position="329"/>
    </location>
</feature>
<keyword evidence="3 5" id="KW-0853">WD repeat</keyword>
<keyword evidence="4" id="KW-0677">Repeat</keyword>
<dbReference type="GO" id="GO:0005737">
    <property type="term" value="C:cytoplasm"/>
    <property type="evidence" value="ECO:0007669"/>
    <property type="project" value="UniProtKB-SubCell"/>
</dbReference>
<feature type="compositionally biased region" description="Low complexity" evidence="6">
    <location>
        <begin position="18"/>
        <end position="30"/>
    </location>
</feature>
<evidence type="ECO:0000256" key="4">
    <source>
        <dbReference type="ARBA" id="ARBA00022737"/>
    </source>
</evidence>
<feature type="repeat" description="WD" evidence="5">
    <location>
        <begin position="510"/>
        <end position="542"/>
    </location>
</feature>
<feature type="domain" description="CTLH" evidence="7">
    <location>
        <begin position="72"/>
        <end position="131"/>
    </location>
</feature>
<comment type="subcellular location">
    <subcellularLocation>
        <location evidence="1">Cytoplasm</location>
    </subcellularLocation>
</comment>
<sequence>MLNQNGAAQAPNGHEAQPGPSSNGNLNGNALAPFGEQPFELDIIKIIGQHLRHLGLHRAYATLSEESGISLDHPLAAKLQNHVMRGQIDEAIEDIIELEPFLIDSTANRKMRFLLLENKFLELLAQSRIMEALTCLREQLSPLKHNEKRVHQLSSCLMMHGDSPELELYRTNLTEARNNLMAKLQKFLPASIMLPPRRLRSLLAKAQAYQVDRCDFHNSPITPADELLTNISLLNDHVCDRSNFPCHTTQILNEHCDEIWVCRFSHDGLKLATGSKDSTVIIWDVDPATQQLSHRKTFEGHTLGVSCLAWSPDDTLLLVCGYEDSSDLWIWNVITGDLRHQMSHSAGDSLTTCAWQSSGTKFITGGTRGQFYQCDLEGNVLDTWEGVRLHGVQCLSDGETVLAADNHYRIKSYNFEKTEEENIVSEDHSIMSFTVDSTDRYVLLNLAQQGLHLWDIKDKTLMMKYRGITQGYYTIHSCFGGVNEKFVASGSEDNKVYIFNRKKETPIAVLEGHSRTVNCVAWNPRFPSMLASVSDDATVRIWGPPPPTDETAEACGKSETDPQSSKELHSDPYDGATDLEKDDDDKDEEFDDLEDELRDIHGDNPLHWFEHERSQPPSPSSSVDTE</sequence>
<evidence type="ECO:0000256" key="1">
    <source>
        <dbReference type="ARBA" id="ARBA00004496"/>
    </source>
</evidence>
<dbReference type="InterPro" id="IPR036322">
    <property type="entry name" value="WD40_repeat_dom_sf"/>
</dbReference>
<accession>A0AAJ6VYJ6</accession>
<dbReference type="AlphaFoldDB" id="A0AAJ6VYJ6"/>
<dbReference type="SMART" id="SM00667">
    <property type="entry name" value="LisH"/>
    <property type="match status" value="1"/>
</dbReference>
<evidence type="ECO:0000256" key="6">
    <source>
        <dbReference type="SAM" id="MobiDB-lite"/>
    </source>
</evidence>
<evidence type="ECO:0000259" key="7">
    <source>
        <dbReference type="PROSITE" id="PS50897"/>
    </source>
</evidence>
<dbReference type="InterPro" id="IPR015943">
    <property type="entry name" value="WD40/YVTN_repeat-like_dom_sf"/>
</dbReference>
<name>A0AAJ6VYJ6_9ACAR</name>
<dbReference type="GeneID" id="100907429"/>
<keyword evidence="8" id="KW-1185">Reference proteome</keyword>
<dbReference type="PANTHER" id="PTHR22838:SF0">
    <property type="entry name" value="WD REPEAT-CONTAINING PROTEIN 26"/>
    <property type="match status" value="1"/>
</dbReference>
<gene>
    <name evidence="9" type="primary">LOC100907429</name>
</gene>
<evidence type="ECO:0000256" key="3">
    <source>
        <dbReference type="ARBA" id="ARBA00022574"/>
    </source>
</evidence>
<feature type="region of interest" description="Disordered" evidence="6">
    <location>
        <begin position="538"/>
        <end position="626"/>
    </location>
</feature>
<dbReference type="Pfam" id="PF00400">
    <property type="entry name" value="WD40"/>
    <property type="match status" value="3"/>
</dbReference>
<evidence type="ECO:0000256" key="2">
    <source>
        <dbReference type="ARBA" id="ARBA00022490"/>
    </source>
</evidence>
<organism evidence="8 9">
    <name type="scientific">Galendromus occidentalis</name>
    <name type="common">western predatory mite</name>
    <dbReference type="NCBI Taxonomy" id="34638"/>
    <lineage>
        <taxon>Eukaryota</taxon>
        <taxon>Metazoa</taxon>
        <taxon>Ecdysozoa</taxon>
        <taxon>Arthropoda</taxon>
        <taxon>Chelicerata</taxon>
        <taxon>Arachnida</taxon>
        <taxon>Acari</taxon>
        <taxon>Parasitiformes</taxon>
        <taxon>Mesostigmata</taxon>
        <taxon>Gamasina</taxon>
        <taxon>Phytoseioidea</taxon>
        <taxon>Phytoseiidae</taxon>
        <taxon>Typhlodrominae</taxon>
        <taxon>Galendromus</taxon>
    </lineage>
</organism>